<evidence type="ECO:0000256" key="2">
    <source>
        <dbReference type="ARBA" id="ARBA00006577"/>
    </source>
</evidence>
<keyword evidence="9" id="KW-1185">Reference proteome</keyword>
<dbReference type="InterPro" id="IPR001179">
    <property type="entry name" value="PPIase_FKBP_dom"/>
</dbReference>
<dbReference type="EMBL" id="AP026560">
    <property type="protein sequence ID" value="BDP40732.1"/>
    <property type="molecule type" value="Genomic_DNA"/>
</dbReference>
<comment type="catalytic activity">
    <reaction evidence="1 5 6">
        <text>[protein]-peptidylproline (omega=180) = [protein]-peptidylproline (omega=0)</text>
        <dbReference type="Rhea" id="RHEA:16237"/>
        <dbReference type="Rhea" id="RHEA-COMP:10747"/>
        <dbReference type="Rhea" id="RHEA-COMP:10748"/>
        <dbReference type="ChEBI" id="CHEBI:83833"/>
        <dbReference type="ChEBI" id="CHEBI:83834"/>
        <dbReference type="EC" id="5.2.1.8"/>
    </reaction>
</comment>
<organism evidence="8 9">
    <name type="scientific">Deinococcus aetherius</name>
    <dbReference type="NCBI Taxonomy" id="200252"/>
    <lineage>
        <taxon>Bacteria</taxon>
        <taxon>Thermotogati</taxon>
        <taxon>Deinococcota</taxon>
        <taxon>Deinococci</taxon>
        <taxon>Deinococcales</taxon>
        <taxon>Deinococcaceae</taxon>
        <taxon>Deinococcus</taxon>
    </lineage>
</organism>
<dbReference type="Gene3D" id="3.10.50.40">
    <property type="match status" value="1"/>
</dbReference>
<keyword evidence="3 5" id="KW-0697">Rotamase</keyword>
<evidence type="ECO:0000313" key="8">
    <source>
        <dbReference type="EMBL" id="BDP40732.1"/>
    </source>
</evidence>
<evidence type="ECO:0000256" key="6">
    <source>
        <dbReference type="RuleBase" id="RU003915"/>
    </source>
</evidence>
<evidence type="ECO:0000259" key="7">
    <source>
        <dbReference type="PROSITE" id="PS50059"/>
    </source>
</evidence>
<accession>A0ABN6RGH6</accession>
<name>A0ABN6RGH6_9DEIO</name>
<evidence type="ECO:0000256" key="5">
    <source>
        <dbReference type="PROSITE-ProRule" id="PRU00277"/>
    </source>
</evidence>
<protein>
    <recommendedName>
        <fullName evidence="6">Peptidyl-prolyl cis-trans isomerase</fullName>
        <ecNumber evidence="6">5.2.1.8</ecNumber>
    </recommendedName>
</protein>
<evidence type="ECO:0000256" key="4">
    <source>
        <dbReference type="ARBA" id="ARBA00023235"/>
    </source>
</evidence>
<evidence type="ECO:0000256" key="3">
    <source>
        <dbReference type="ARBA" id="ARBA00023110"/>
    </source>
</evidence>
<comment type="similarity">
    <text evidence="2 6">Belongs to the FKBP-type PPIase family.</text>
</comment>
<dbReference type="PANTHER" id="PTHR43811">
    <property type="entry name" value="FKBP-TYPE PEPTIDYL-PROLYL CIS-TRANS ISOMERASE FKPA"/>
    <property type="match status" value="1"/>
</dbReference>
<dbReference type="EC" id="5.2.1.8" evidence="6"/>
<proteinExistence type="inferred from homology"/>
<dbReference type="Pfam" id="PF00254">
    <property type="entry name" value="FKBP_C"/>
    <property type="match status" value="1"/>
</dbReference>
<dbReference type="PANTHER" id="PTHR43811:SF19">
    <property type="entry name" value="39 KDA FK506-BINDING NUCLEAR PROTEIN"/>
    <property type="match status" value="1"/>
</dbReference>
<gene>
    <name evidence="8" type="ORF">DAETH_07010</name>
</gene>
<reference evidence="8" key="1">
    <citation type="submission" date="2022-07" db="EMBL/GenBank/DDBJ databases">
        <title>Complete Genome Sequence of the Radioresistant Bacterium Deinococcus aetherius ST0316, Isolated from the Air Dust collected in Lower Stratosphere above Japan.</title>
        <authorList>
            <person name="Satoh K."/>
            <person name="Hagiwara K."/>
            <person name="Katsumata K."/>
            <person name="Kubo A."/>
            <person name="Yokobori S."/>
            <person name="Yamagishi A."/>
            <person name="Oono Y."/>
            <person name="Narumi I."/>
        </authorList>
    </citation>
    <scope>NUCLEOTIDE SEQUENCE</scope>
    <source>
        <strain evidence="8">ST0316</strain>
    </source>
</reference>
<evidence type="ECO:0000313" key="9">
    <source>
        <dbReference type="Proteomes" id="UP001064971"/>
    </source>
</evidence>
<dbReference type="RefSeq" id="WP_264776549.1">
    <property type="nucleotide sequence ID" value="NZ_AP026560.1"/>
</dbReference>
<feature type="domain" description="PPIase FKBP-type" evidence="7">
    <location>
        <begin position="22"/>
        <end position="110"/>
    </location>
</feature>
<dbReference type="InterPro" id="IPR046357">
    <property type="entry name" value="PPIase_dom_sf"/>
</dbReference>
<dbReference type="PROSITE" id="PS50059">
    <property type="entry name" value="FKBP_PPIASE"/>
    <property type="match status" value="1"/>
</dbReference>
<dbReference type="SUPFAM" id="SSF54534">
    <property type="entry name" value="FKBP-like"/>
    <property type="match status" value="1"/>
</dbReference>
<dbReference type="Proteomes" id="UP001064971">
    <property type="component" value="Chromosome"/>
</dbReference>
<keyword evidence="4 5" id="KW-0413">Isomerase</keyword>
<evidence type="ECO:0000256" key="1">
    <source>
        <dbReference type="ARBA" id="ARBA00000971"/>
    </source>
</evidence>
<sequence length="110" mass="11923">MTQQELIVDRYHEGNGTPASPGKTVRVHYTGTLEDGRKFDSSRDRGEPIEFPLGVGYVIPGWDQGVAQLRVGDKARLTIPPHLGYGAAGVPGVIPPNSTLIFDVELVDVR</sequence>